<dbReference type="AlphaFoldDB" id="A0A818P177"/>
<protein>
    <submittedName>
        <fullName evidence="2">Uncharacterized protein</fullName>
    </submittedName>
</protein>
<comment type="caution">
    <text evidence="2">The sequence shown here is derived from an EMBL/GenBank/DDBJ whole genome shotgun (WGS) entry which is preliminary data.</text>
</comment>
<sequence>IARDGGFRTKCLVITYGQDENDEAFLNEVKNCFKVETTEVVDEINQAT</sequence>
<dbReference type="EMBL" id="CAJNON010004737">
    <property type="protein sequence ID" value="CAF1532554.1"/>
    <property type="molecule type" value="Genomic_DNA"/>
</dbReference>
<proteinExistence type="predicted"/>
<dbReference type="EMBL" id="CAJOAY010000282">
    <property type="protein sequence ID" value="CAF3615876.1"/>
    <property type="molecule type" value="Genomic_DNA"/>
</dbReference>
<evidence type="ECO:0000313" key="3">
    <source>
        <dbReference type="Proteomes" id="UP000663881"/>
    </source>
</evidence>
<evidence type="ECO:0000313" key="1">
    <source>
        <dbReference type="EMBL" id="CAF1532554.1"/>
    </source>
</evidence>
<evidence type="ECO:0000313" key="2">
    <source>
        <dbReference type="EMBL" id="CAF3615876.1"/>
    </source>
</evidence>
<gene>
    <name evidence="2" type="ORF">OKA104_LOCUS7364</name>
    <name evidence="1" type="ORF">VCS650_LOCUS43756</name>
</gene>
<name>A0A818P177_9BILA</name>
<dbReference type="Proteomes" id="UP000663891">
    <property type="component" value="Unassembled WGS sequence"/>
</dbReference>
<organism evidence="2 3">
    <name type="scientific">Adineta steineri</name>
    <dbReference type="NCBI Taxonomy" id="433720"/>
    <lineage>
        <taxon>Eukaryota</taxon>
        <taxon>Metazoa</taxon>
        <taxon>Spiralia</taxon>
        <taxon>Gnathifera</taxon>
        <taxon>Rotifera</taxon>
        <taxon>Eurotatoria</taxon>
        <taxon>Bdelloidea</taxon>
        <taxon>Adinetida</taxon>
        <taxon>Adinetidae</taxon>
        <taxon>Adineta</taxon>
    </lineage>
</organism>
<feature type="non-terminal residue" evidence="2">
    <location>
        <position position="1"/>
    </location>
</feature>
<dbReference type="OrthoDB" id="10566683at2759"/>
<reference evidence="2" key="1">
    <citation type="submission" date="2021-02" db="EMBL/GenBank/DDBJ databases">
        <authorList>
            <person name="Nowell W R."/>
        </authorList>
    </citation>
    <scope>NUCLEOTIDE SEQUENCE</scope>
</reference>
<accession>A0A818P177</accession>
<dbReference type="Proteomes" id="UP000663881">
    <property type="component" value="Unassembled WGS sequence"/>
</dbReference>